<dbReference type="InterPro" id="IPR005511">
    <property type="entry name" value="SMP-30"/>
</dbReference>
<comment type="cofactor">
    <cofactor evidence="3">
        <name>Zn(2+)</name>
        <dbReference type="ChEBI" id="CHEBI:29105"/>
    </cofactor>
    <text evidence="3">Binds 1 divalent metal cation per subunit.</text>
</comment>
<dbReference type="GO" id="GO:0019853">
    <property type="term" value="P:L-ascorbic acid biosynthetic process"/>
    <property type="evidence" value="ECO:0007669"/>
    <property type="project" value="TreeGrafter"/>
</dbReference>
<dbReference type="Proteomes" id="UP000231644">
    <property type="component" value="Unassembled WGS sequence"/>
</dbReference>
<proteinExistence type="inferred from homology"/>
<name>A0A1I1NUA9_9RHOB</name>
<dbReference type="OrthoDB" id="2633250at2"/>
<accession>A0A1I1NUA9</accession>
<feature type="domain" description="SMP-30/Gluconolactonase/LRE-like region" evidence="4">
    <location>
        <begin position="36"/>
        <end position="275"/>
    </location>
</feature>
<organism evidence="5 6">
    <name type="scientific">Pseudooceanicola nitratireducens</name>
    <dbReference type="NCBI Taxonomy" id="517719"/>
    <lineage>
        <taxon>Bacteria</taxon>
        <taxon>Pseudomonadati</taxon>
        <taxon>Pseudomonadota</taxon>
        <taxon>Alphaproteobacteria</taxon>
        <taxon>Rhodobacterales</taxon>
        <taxon>Paracoccaceae</taxon>
        <taxon>Pseudooceanicola</taxon>
    </lineage>
</organism>
<dbReference type="GO" id="GO:0005509">
    <property type="term" value="F:calcium ion binding"/>
    <property type="evidence" value="ECO:0007669"/>
    <property type="project" value="TreeGrafter"/>
</dbReference>
<protein>
    <submittedName>
        <fullName evidence="5">Sugar lactone lactonase YvrE</fullName>
    </submittedName>
</protein>
<reference evidence="5 6" key="1">
    <citation type="submission" date="2016-10" db="EMBL/GenBank/DDBJ databases">
        <authorList>
            <person name="de Groot N.N."/>
        </authorList>
    </citation>
    <scope>NUCLEOTIDE SEQUENCE [LARGE SCALE GENOMIC DNA]</scope>
    <source>
        <strain evidence="5 6">DSM 29619</strain>
    </source>
</reference>
<dbReference type="Gene3D" id="2.120.10.30">
    <property type="entry name" value="TolB, C-terminal domain"/>
    <property type="match status" value="1"/>
</dbReference>
<dbReference type="Pfam" id="PF08450">
    <property type="entry name" value="SGL"/>
    <property type="match status" value="1"/>
</dbReference>
<dbReference type="PANTHER" id="PTHR10907">
    <property type="entry name" value="REGUCALCIN"/>
    <property type="match status" value="1"/>
</dbReference>
<gene>
    <name evidence="5" type="ORF">SAMN05421762_3028</name>
</gene>
<keyword evidence="6" id="KW-1185">Reference proteome</keyword>
<dbReference type="InterPro" id="IPR013658">
    <property type="entry name" value="SGL"/>
</dbReference>
<dbReference type="AlphaFoldDB" id="A0A1I1NUA9"/>
<evidence type="ECO:0000313" key="5">
    <source>
        <dbReference type="EMBL" id="SFC98323.1"/>
    </source>
</evidence>
<keyword evidence="3" id="KW-0479">Metal-binding</keyword>
<feature type="binding site" evidence="3">
    <location>
        <position position="122"/>
    </location>
    <ligand>
        <name>substrate</name>
    </ligand>
</feature>
<sequence>MAEARKTDPRGQGRCEDLTQTTGLTFRRIEDRPDALGESPVWDAEAGCLWWIDGVAGVLHRRDAEGRVFDYRMNGHIGAIALAEDGNLVIVLDHRVVLYDPEVRAEKHLLVLEGADPAMRLNDAKLDRQGRFLCAGMGRGGEPLGQLHQVDGACRHRVLAEGLHIGNGICFSPEGDVLYFADTPARKVFACDYDPATGAAGPARLHIDTAPLEAGIDGATVDRAGNLWGALIRTGEIGCFSPQGTLITRIPAPVDLPSSLAFGGADMTTLFVTSIRDSGTGRAVSTHPDGGKLFAIDGLWAKGIAEARFRLTPPS</sequence>
<dbReference type="PANTHER" id="PTHR10907:SF47">
    <property type="entry name" value="REGUCALCIN"/>
    <property type="match status" value="1"/>
</dbReference>
<dbReference type="EMBL" id="FOLX01000001">
    <property type="protein sequence ID" value="SFC98323.1"/>
    <property type="molecule type" value="Genomic_DNA"/>
</dbReference>
<dbReference type="PRINTS" id="PR01790">
    <property type="entry name" value="SMP30FAMILY"/>
</dbReference>
<dbReference type="STRING" id="517719.SAMN05421762_3028"/>
<evidence type="ECO:0000256" key="1">
    <source>
        <dbReference type="ARBA" id="ARBA00008853"/>
    </source>
</evidence>
<dbReference type="SUPFAM" id="SSF63829">
    <property type="entry name" value="Calcium-dependent phosphotriesterase"/>
    <property type="match status" value="1"/>
</dbReference>
<feature type="binding site" evidence="3">
    <location>
        <position position="167"/>
    </location>
    <ligand>
        <name>a divalent metal cation</name>
        <dbReference type="ChEBI" id="CHEBI:60240"/>
    </ligand>
</feature>
<feature type="active site" description="Proton donor/acceptor" evidence="2">
    <location>
        <position position="217"/>
    </location>
</feature>
<evidence type="ECO:0000313" key="6">
    <source>
        <dbReference type="Proteomes" id="UP000231644"/>
    </source>
</evidence>
<feature type="binding site" evidence="3">
    <location>
        <position position="217"/>
    </location>
    <ligand>
        <name>a divalent metal cation</name>
        <dbReference type="ChEBI" id="CHEBI:60240"/>
    </ligand>
</feature>
<feature type="binding site" evidence="3">
    <location>
        <position position="120"/>
    </location>
    <ligand>
        <name>substrate</name>
    </ligand>
</feature>
<feature type="binding site" evidence="3">
    <location>
        <position position="38"/>
    </location>
    <ligand>
        <name>a divalent metal cation</name>
        <dbReference type="ChEBI" id="CHEBI:60240"/>
    </ligand>
</feature>
<dbReference type="GO" id="GO:0004341">
    <property type="term" value="F:gluconolactonase activity"/>
    <property type="evidence" value="ECO:0007669"/>
    <property type="project" value="TreeGrafter"/>
</dbReference>
<comment type="similarity">
    <text evidence="1">Belongs to the SMP-30/CGR1 family.</text>
</comment>
<dbReference type="InterPro" id="IPR011042">
    <property type="entry name" value="6-blade_b-propeller_TolB-like"/>
</dbReference>
<evidence type="ECO:0000259" key="4">
    <source>
        <dbReference type="Pfam" id="PF08450"/>
    </source>
</evidence>
<evidence type="ECO:0000256" key="2">
    <source>
        <dbReference type="PIRSR" id="PIRSR605511-1"/>
    </source>
</evidence>
<keyword evidence="3" id="KW-0862">Zinc</keyword>
<evidence type="ECO:0000256" key="3">
    <source>
        <dbReference type="PIRSR" id="PIRSR605511-2"/>
    </source>
</evidence>
<dbReference type="RefSeq" id="WP_093446259.1">
    <property type="nucleotide sequence ID" value="NZ_FNZG01000001.1"/>
</dbReference>